<dbReference type="SUPFAM" id="SSF81383">
    <property type="entry name" value="F-box domain"/>
    <property type="match status" value="1"/>
</dbReference>
<dbReference type="InterPro" id="IPR036047">
    <property type="entry name" value="F-box-like_dom_sf"/>
</dbReference>
<comment type="caution">
    <text evidence="1">The sequence shown here is derived from an EMBL/GenBank/DDBJ whole genome shotgun (WGS) entry which is preliminary data.</text>
</comment>
<organism evidence="1 2">
    <name type="scientific">Boothiomyces macroporosus</name>
    <dbReference type="NCBI Taxonomy" id="261099"/>
    <lineage>
        <taxon>Eukaryota</taxon>
        <taxon>Fungi</taxon>
        <taxon>Fungi incertae sedis</taxon>
        <taxon>Chytridiomycota</taxon>
        <taxon>Chytridiomycota incertae sedis</taxon>
        <taxon>Chytridiomycetes</taxon>
        <taxon>Rhizophydiales</taxon>
        <taxon>Terramycetaceae</taxon>
        <taxon>Boothiomyces</taxon>
    </lineage>
</organism>
<keyword evidence="2" id="KW-1185">Reference proteome</keyword>
<dbReference type="Gene3D" id="3.80.10.10">
    <property type="entry name" value="Ribonuclease Inhibitor"/>
    <property type="match status" value="1"/>
</dbReference>
<dbReference type="EMBL" id="JADGKB010000110">
    <property type="protein sequence ID" value="KAJ3253422.1"/>
    <property type="molecule type" value="Genomic_DNA"/>
</dbReference>
<gene>
    <name evidence="1" type="ORF">HK103_000691</name>
</gene>
<accession>A0AAD5UBM5</accession>
<evidence type="ECO:0000313" key="1">
    <source>
        <dbReference type="EMBL" id="KAJ3253422.1"/>
    </source>
</evidence>
<evidence type="ECO:0008006" key="3">
    <source>
        <dbReference type="Google" id="ProtNLM"/>
    </source>
</evidence>
<name>A0AAD5UBM5_9FUNG</name>
<dbReference type="Proteomes" id="UP001210925">
    <property type="component" value="Unassembled WGS sequence"/>
</dbReference>
<dbReference type="InterPro" id="IPR032675">
    <property type="entry name" value="LRR_dom_sf"/>
</dbReference>
<evidence type="ECO:0000313" key="2">
    <source>
        <dbReference type="Proteomes" id="UP001210925"/>
    </source>
</evidence>
<protein>
    <recommendedName>
        <fullName evidence="3">F-box domain-containing protein</fullName>
    </recommendedName>
</protein>
<sequence>MEEQKSLKNNTSFQSDISTGMVEISLSNESLDLPRVIYEEKEPSPTKPTPKAEMTLKPVENFDPKLVPLILRHLGAAELFRCCRVSWQWFKIAASILYQNVQFAQLSGSRLKLFQKTIQRSILSPKGSRETTIDYISHVQYLTITNIVFDEDTQLQPWSLVRDIIGLCSPTLCGISLEIGDDSFADLPQDFVYLLSNITIPNLRILRVSSKCMRMPSRLVLELLRASPTGGLSSIRFPRCLTNFDASGWFLICEKGGESLEELVLTPAMGPNMLGWDEHMFVQGLEQIAMNCHSLKRIDLSGHALSLPQKVLENFLKFASDITEFYMPCELNDSHLMLFMSNKPWQNIKTLGFSCSCIDGEIRERQPNGMSCNRFVDSVLIAFLDYCVSKIDHSFSIYLPVFILTVKTGKRIETMTWLSELITITQRNGDYFTYKEKIILSVPTRRLYQFI</sequence>
<reference evidence="1" key="1">
    <citation type="submission" date="2020-05" db="EMBL/GenBank/DDBJ databases">
        <title>Phylogenomic resolution of chytrid fungi.</title>
        <authorList>
            <person name="Stajich J.E."/>
            <person name="Amses K."/>
            <person name="Simmons R."/>
            <person name="Seto K."/>
            <person name="Myers J."/>
            <person name="Bonds A."/>
            <person name="Quandt C.A."/>
            <person name="Barry K."/>
            <person name="Liu P."/>
            <person name="Grigoriev I."/>
            <person name="Longcore J.E."/>
            <person name="James T.Y."/>
        </authorList>
    </citation>
    <scope>NUCLEOTIDE SEQUENCE</scope>
    <source>
        <strain evidence="1">PLAUS21</strain>
    </source>
</reference>
<dbReference type="AlphaFoldDB" id="A0AAD5UBM5"/>
<proteinExistence type="predicted"/>